<dbReference type="GO" id="GO:0006189">
    <property type="term" value="P:'de novo' IMP biosynthetic process"/>
    <property type="evidence" value="ECO:0007669"/>
    <property type="project" value="UniProtKB-UniRule"/>
</dbReference>
<evidence type="ECO:0000313" key="13">
    <source>
        <dbReference type="EMBL" id="EUJ42820.1"/>
    </source>
</evidence>
<dbReference type="PANTHER" id="PTHR43599:SF3">
    <property type="entry name" value="SI:DKEY-6E2.2"/>
    <property type="match status" value="1"/>
</dbReference>
<gene>
    <name evidence="11" type="primary">purC</name>
    <name evidence="13" type="ORF">PRIP_15207</name>
</gene>
<dbReference type="AlphaFoldDB" id="W7D1J3"/>
<protein>
    <recommendedName>
        <fullName evidence="4 11">Phosphoribosylaminoimidazole-succinocarboxamide synthase</fullName>
        <ecNumber evidence="3 11">6.3.2.6</ecNumber>
    </recommendedName>
    <alternativeName>
        <fullName evidence="9 11">SAICAR synthetase</fullName>
    </alternativeName>
</protein>
<dbReference type="GO" id="GO:0005524">
    <property type="term" value="F:ATP binding"/>
    <property type="evidence" value="ECO:0007669"/>
    <property type="project" value="UniProtKB-KW"/>
</dbReference>
<keyword evidence="5 11" id="KW-0436">Ligase</keyword>
<dbReference type="InterPro" id="IPR001636">
    <property type="entry name" value="SAICAR_synth"/>
</dbReference>
<dbReference type="EC" id="6.3.2.6" evidence="3 11"/>
<keyword evidence="6 11" id="KW-0547">Nucleotide-binding</keyword>
<dbReference type="NCBIfam" id="TIGR00081">
    <property type="entry name" value="purC"/>
    <property type="match status" value="1"/>
</dbReference>
<evidence type="ECO:0000256" key="9">
    <source>
        <dbReference type="ARBA" id="ARBA00030409"/>
    </source>
</evidence>
<name>W7D1J3_9LIST</name>
<dbReference type="SUPFAM" id="SSF56104">
    <property type="entry name" value="SAICAR synthase-like"/>
    <property type="match status" value="1"/>
</dbReference>
<evidence type="ECO:0000256" key="4">
    <source>
        <dbReference type="ARBA" id="ARBA00016460"/>
    </source>
</evidence>
<sequence>MENWLASWFFMLDFNQKGDDQIVANLLYEGKAKRLFSTEQDGVLRVAYKDDATALNGERKESFASKGRLNNEITSRIFTYLNDAGIKSHFVEQISDTEQLVHSVEIIPLEVVVRNVIAGSLAKRLGVPEGTPTKQPIVEFYYKDDALNDPFINDAHVLYLEAATEDEIAILKASARAVNDALKEMFAKMNITLIDFKLEFGRDKDGNILLADEISPDTCRLWDRDTKAKLDKDVFRRNIGNLTTVYEEVLKRLKEVV</sequence>
<dbReference type="HAMAP" id="MF_00137">
    <property type="entry name" value="SAICAR_synth"/>
    <property type="match status" value="1"/>
</dbReference>
<dbReference type="CDD" id="cd01415">
    <property type="entry name" value="SAICAR_synt_PurC"/>
    <property type="match status" value="1"/>
</dbReference>
<evidence type="ECO:0000313" key="14">
    <source>
        <dbReference type="Proteomes" id="UP000019248"/>
    </source>
</evidence>
<dbReference type="UniPathway" id="UPA00074">
    <property type="reaction ID" value="UER00131"/>
</dbReference>
<feature type="domain" description="SAICAR synthetase/ADE2 N-terminal" evidence="12">
    <location>
        <begin position="26"/>
        <end position="252"/>
    </location>
</feature>
<dbReference type="InterPro" id="IPR028923">
    <property type="entry name" value="SAICAR_synt/ADE2_N"/>
</dbReference>
<evidence type="ECO:0000256" key="7">
    <source>
        <dbReference type="ARBA" id="ARBA00022755"/>
    </source>
</evidence>
<dbReference type="PATRIC" id="fig|1265816.5.peg.3001"/>
<keyword evidence="14" id="KW-1185">Reference proteome</keyword>
<keyword evidence="7 11" id="KW-0658">Purine biosynthesis</keyword>
<comment type="similarity">
    <text evidence="2 11">Belongs to the SAICAR synthetase family.</text>
</comment>
<evidence type="ECO:0000256" key="2">
    <source>
        <dbReference type="ARBA" id="ARBA00010190"/>
    </source>
</evidence>
<dbReference type="PANTHER" id="PTHR43599">
    <property type="entry name" value="MULTIFUNCTIONAL PROTEIN ADE2"/>
    <property type="match status" value="1"/>
</dbReference>
<keyword evidence="8 11" id="KW-0067">ATP-binding</keyword>
<reference evidence="13 14" key="1">
    <citation type="journal article" date="2014" name="Int. J. Syst. Evol. Microbiol.">
        <title>Listeria floridensis sp. nov., Listeria aquatica sp. nov., Listeria cornellensis sp. nov., Listeria riparia sp. nov. and Listeria grandensis sp. nov., from agricultural and natural environments.</title>
        <authorList>
            <person name="den Bakker H.C."/>
            <person name="Warchocki S."/>
            <person name="Wright E.M."/>
            <person name="Allred A.F."/>
            <person name="Ahlstrom C."/>
            <person name="Manuel C.S."/>
            <person name="Stasiewicz M.J."/>
            <person name="Burrell A."/>
            <person name="Roof S."/>
            <person name="Strawn L."/>
            <person name="Fortes E.D."/>
            <person name="Nightingale K.K."/>
            <person name="Kephart D."/>
            <person name="Wiedmann M."/>
        </authorList>
    </citation>
    <scope>NUCLEOTIDE SEQUENCE [LARGE SCALE GENOMIC DNA]</scope>
    <source>
        <strain evidence="13 14">FSL S10-1204</strain>
    </source>
</reference>
<dbReference type="InterPro" id="IPR018236">
    <property type="entry name" value="SAICAR_synthetase_CS"/>
</dbReference>
<evidence type="ECO:0000256" key="3">
    <source>
        <dbReference type="ARBA" id="ARBA00012217"/>
    </source>
</evidence>
<evidence type="ECO:0000256" key="6">
    <source>
        <dbReference type="ARBA" id="ARBA00022741"/>
    </source>
</evidence>
<dbReference type="Pfam" id="PF01259">
    <property type="entry name" value="SAICAR_synt"/>
    <property type="match status" value="1"/>
</dbReference>
<dbReference type="FunFam" id="3.30.470.20:FF:000006">
    <property type="entry name" value="Phosphoribosylaminoimidazole-succinocarboxamide synthase"/>
    <property type="match status" value="1"/>
</dbReference>
<proteinExistence type="inferred from homology"/>
<evidence type="ECO:0000256" key="10">
    <source>
        <dbReference type="ARBA" id="ARBA00048475"/>
    </source>
</evidence>
<comment type="caution">
    <text evidence="13">The sequence shown here is derived from an EMBL/GenBank/DDBJ whole genome shotgun (WGS) entry which is preliminary data.</text>
</comment>
<accession>W7D1J3</accession>
<evidence type="ECO:0000256" key="8">
    <source>
        <dbReference type="ARBA" id="ARBA00022840"/>
    </source>
</evidence>
<evidence type="ECO:0000259" key="12">
    <source>
        <dbReference type="Pfam" id="PF01259"/>
    </source>
</evidence>
<dbReference type="InterPro" id="IPR050089">
    <property type="entry name" value="SAICAR_synthetase"/>
</dbReference>
<evidence type="ECO:0000256" key="5">
    <source>
        <dbReference type="ARBA" id="ARBA00022598"/>
    </source>
</evidence>
<dbReference type="PROSITE" id="PS01057">
    <property type="entry name" value="SAICAR_SYNTHETASE_1"/>
    <property type="match status" value="1"/>
</dbReference>
<evidence type="ECO:0000256" key="11">
    <source>
        <dbReference type="HAMAP-Rule" id="MF_00137"/>
    </source>
</evidence>
<evidence type="ECO:0000256" key="1">
    <source>
        <dbReference type="ARBA" id="ARBA00004672"/>
    </source>
</evidence>
<dbReference type="Gene3D" id="3.30.470.20">
    <property type="entry name" value="ATP-grasp fold, B domain"/>
    <property type="match status" value="1"/>
</dbReference>
<comment type="pathway">
    <text evidence="1 11">Purine metabolism; IMP biosynthesis via de novo pathway; 5-amino-1-(5-phospho-D-ribosyl)imidazole-4-carboxamide from 5-amino-1-(5-phospho-D-ribosyl)imidazole-4-carboxylate: step 1/2.</text>
</comment>
<dbReference type="PROSITE" id="PS01058">
    <property type="entry name" value="SAICAR_SYNTHETASE_2"/>
    <property type="match status" value="1"/>
</dbReference>
<dbReference type="GO" id="GO:0004639">
    <property type="term" value="F:phosphoribosylaminoimidazolesuccinocarboxamide synthase activity"/>
    <property type="evidence" value="ECO:0007669"/>
    <property type="project" value="UniProtKB-UniRule"/>
</dbReference>
<dbReference type="GO" id="GO:0009236">
    <property type="term" value="P:cobalamin biosynthetic process"/>
    <property type="evidence" value="ECO:0007669"/>
    <property type="project" value="InterPro"/>
</dbReference>
<organism evidence="13 14">
    <name type="scientific">Listeria riparia FSL S10-1204</name>
    <dbReference type="NCBI Taxonomy" id="1265816"/>
    <lineage>
        <taxon>Bacteria</taxon>
        <taxon>Bacillati</taxon>
        <taxon>Bacillota</taxon>
        <taxon>Bacilli</taxon>
        <taxon>Bacillales</taxon>
        <taxon>Listeriaceae</taxon>
        <taxon>Listeria</taxon>
    </lineage>
</organism>
<comment type="catalytic activity">
    <reaction evidence="10 11">
        <text>5-amino-1-(5-phospho-D-ribosyl)imidazole-4-carboxylate + L-aspartate + ATP = (2S)-2-[5-amino-1-(5-phospho-beta-D-ribosyl)imidazole-4-carboxamido]succinate + ADP + phosphate + 2 H(+)</text>
        <dbReference type="Rhea" id="RHEA:22628"/>
        <dbReference type="ChEBI" id="CHEBI:15378"/>
        <dbReference type="ChEBI" id="CHEBI:29991"/>
        <dbReference type="ChEBI" id="CHEBI:30616"/>
        <dbReference type="ChEBI" id="CHEBI:43474"/>
        <dbReference type="ChEBI" id="CHEBI:58443"/>
        <dbReference type="ChEBI" id="CHEBI:77657"/>
        <dbReference type="ChEBI" id="CHEBI:456216"/>
        <dbReference type="EC" id="6.3.2.6"/>
    </reaction>
</comment>
<dbReference type="Gene3D" id="3.30.200.20">
    <property type="entry name" value="Phosphorylase Kinase, domain 1"/>
    <property type="match status" value="1"/>
</dbReference>
<dbReference type="EMBL" id="AODL01000032">
    <property type="protein sequence ID" value="EUJ42820.1"/>
    <property type="molecule type" value="Genomic_DNA"/>
</dbReference>
<dbReference type="InterPro" id="IPR033934">
    <property type="entry name" value="SAICAR_synt_PurC"/>
</dbReference>
<dbReference type="Proteomes" id="UP000019248">
    <property type="component" value="Unassembled WGS sequence"/>
</dbReference>